<dbReference type="AlphaFoldDB" id="A0A285TWS3"/>
<dbReference type="OrthoDB" id="9797300at2"/>
<protein>
    <submittedName>
        <fullName evidence="1">Mu-like prophage protein gp29</fullName>
    </submittedName>
</protein>
<dbReference type="RefSeq" id="WP_097176615.1">
    <property type="nucleotide sequence ID" value="NZ_OBML01000017.1"/>
</dbReference>
<name>A0A285TWS3_9HYPH</name>
<dbReference type="Proteomes" id="UP000219331">
    <property type="component" value="Unassembled WGS sequence"/>
</dbReference>
<gene>
    <name evidence="1" type="ORF">SAMN05421512_11714</name>
</gene>
<keyword evidence="2" id="KW-1185">Reference proteome</keyword>
<evidence type="ECO:0000313" key="2">
    <source>
        <dbReference type="Proteomes" id="UP000219331"/>
    </source>
</evidence>
<dbReference type="Pfam" id="PF06074">
    <property type="entry name" value="Portal_Mu"/>
    <property type="match status" value="1"/>
</dbReference>
<accession>A0A285TWS3</accession>
<dbReference type="InterPro" id="IPR009279">
    <property type="entry name" value="Portal_Mu"/>
</dbReference>
<sequence>MVTTWKGLIDKYGAPIEKKALGEEIAVPELTGVRRVAHEREASGLTPERLAQILRQAQEGEARAYLTLAEEMEERYLHYGSQLQTRRLALETLDVSIEANKAPSKIVDFVHDLVGSSGFGEMVGSLTDGLGKGYAVCEIMWDYRQGRLRPSFKWRDQRFFRFDRRDLTTLRLEVDRSFDGEELPPAKFVVHKPRTKAGIPLRRGLARPAAWAFLIQSFGLKDWSAFAEVYGVPWRIGKYHENASDSDKRTLLRAVRSLASDAAAIMPAGMEIELHKIEGNHGAAVFGGLLEYIDRQVSKIVIGQTMTADDGSSMAQAKIHNEVRLDLRTADANQLAGTINRDVIEVAIDLNFGPQEVYPRVEFPVAEPEDTKALSEALGTLVPLGLKVGQGQVREKLGLSDPQQDEDLLVAPTSFSAEPARASTLSGAPLSCSCSSCSSLAARGTAAAAPPADLLADLFSKEDYQAIAEDVLAPLLALLERASTLEEARNMLAEFEREGLDTGALIERLASTTAIARGLGDVSDV</sequence>
<reference evidence="1 2" key="1">
    <citation type="submission" date="2017-08" db="EMBL/GenBank/DDBJ databases">
        <authorList>
            <person name="de Groot N.N."/>
        </authorList>
    </citation>
    <scope>NUCLEOTIDE SEQUENCE [LARGE SCALE GENOMIC DNA]</scope>
    <source>
        <strain evidence="1 2">USBA 352</strain>
    </source>
</reference>
<organism evidence="1 2">
    <name type="scientific">Stappia indica</name>
    <dbReference type="NCBI Taxonomy" id="538381"/>
    <lineage>
        <taxon>Bacteria</taxon>
        <taxon>Pseudomonadati</taxon>
        <taxon>Pseudomonadota</taxon>
        <taxon>Alphaproteobacteria</taxon>
        <taxon>Hyphomicrobiales</taxon>
        <taxon>Stappiaceae</taxon>
        <taxon>Stappia</taxon>
    </lineage>
</organism>
<evidence type="ECO:0000313" key="1">
    <source>
        <dbReference type="EMBL" id="SOC26877.1"/>
    </source>
</evidence>
<dbReference type="EMBL" id="OBML01000017">
    <property type="protein sequence ID" value="SOC26877.1"/>
    <property type="molecule type" value="Genomic_DNA"/>
</dbReference>
<proteinExistence type="predicted"/>